<evidence type="ECO:0000313" key="4">
    <source>
        <dbReference type="EMBL" id="MBB3810384.1"/>
    </source>
</evidence>
<dbReference type="PANTHER" id="PTHR43479">
    <property type="entry name" value="ACREF/ENVCD OPERON REPRESSOR-RELATED"/>
    <property type="match status" value="1"/>
</dbReference>
<dbReference type="SUPFAM" id="SSF46689">
    <property type="entry name" value="Homeodomain-like"/>
    <property type="match status" value="1"/>
</dbReference>
<dbReference type="EMBL" id="JACICC010000006">
    <property type="protein sequence ID" value="MBB3810384.1"/>
    <property type="molecule type" value="Genomic_DNA"/>
</dbReference>
<dbReference type="InterPro" id="IPR049513">
    <property type="entry name" value="TetR_C_40"/>
</dbReference>
<dbReference type="PANTHER" id="PTHR43479:SF11">
    <property type="entry name" value="ACREF_ENVCD OPERON REPRESSOR-RELATED"/>
    <property type="match status" value="1"/>
</dbReference>
<evidence type="ECO:0000313" key="5">
    <source>
        <dbReference type="Proteomes" id="UP000537592"/>
    </source>
</evidence>
<dbReference type="InterPro" id="IPR001647">
    <property type="entry name" value="HTH_TetR"/>
</dbReference>
<dbReference type="InterPro" id="IPR009057">
    <property type="entry name" value="Homeodomain-like_sf"/>
</dbReference>
<organism evidence="4 5">
    <name type="scientific">Pseudochelatococcus contaminans</name>
    <dbReference type="NCBI Taxonomy" id="1538103"/>
    <lineage>
        <taxon>Bacteria</taxon>
        <taxon>Pseudomonadati</taxon>
        <taxon>Pseudomonadota</taxon>
        <taxon>Alphaproteobacteria</taxon>
        <taxon>Hyphomicrobiales</taxon>
        <taxon>Chelatococcaceae</taxon>
        <taxon>Pseudochelatococcus</taxon>
    </lineage>
</organism>
<dbReference type="InterPro" id="IPR050624">
    <property type="entry name" value="HTH-type_Tx_Regulator"/>
</dbReference>
<evidence type="ECO:0000256" key="1">
    <source>
        <dbReference type="ARBA" id="ARBA00023125"/>
    </source>
</evidence>
<keyword evidence="1 2" id="KW-0238">DNA-binding</keyword>
<gene>
    <name evidence="4" type="ORF">FHS81_002485</name>
</gene>
<dbReference type="InterPro" id="IPR023772">
    <property type="entry name" value="DNA-bd_HTH_TetR-type_CS"/>
</dbReference>
<dbReference type="PRINTS" id="PR00455">
    <property type="entry name" value="HTHTETR"/>
</dbReference>
<dbReference type="Gene3D" id="1.10.357.10">
    <property type="entry name" value="Tetracycline Repressor, domain 2"/>
    <property type="match status" value="1"/>
</dbReference>
<dbReference type="RefSeq" id="WP_183753331.1">
    <property type="nucleotide sequence ID" value="NZ_JACICC010000006.1"/>
</dbReference>
<dbReference type="AlphaFoldDB" id="A0A7W5Z632"/>
<name>A0A7W5Z632_9HYPH</name>
<reference evidence="4 5" key="1">
    <citation type="submission" date="2020-08" db="EMBL/GenBank/DDBJ databases">
        <title>Genomic Encyclopedia of Type Strains, Phase IV (KMG-IV): sequencing the most valuable type-strain genomes for metagenomic binning, comparative biology and taxonomic classification.</title>
        <authorList>
            <person name="Goeker M."/>
        </authorList>
    </citation>
    <scope>NUCLEOTIDE SEQUENCE [LARGE SCALE GENOMIC DNA]</scope>
    <source>
        <strain evidence="4 5">DSM 28760</strain>
    </source>
</reference>
<comment type="caution">
    <text evidence="4">The sequence shown here is derived from an EMBL/GenBank/DDBJ whole genome shotgun (WGS) entry which is preliminary data.</text>
</comment>
<dbReference type="PROSITE" id="PS01081">
    <property type="entry name" value="HTH_TETR_1"/>
    <property type="match status" value="1"/>
</dbReference>
<dbReference type="Proteomes" id="UP000537592">
    <property type="component" value="Unassembled WGS sequence"/>
</dbReference>
<accession>A0A7W5Z632</accession>
<evidence type="ECO:0000259" key="3">
    <source>
        <dbReference type="PROSITE" id="PS50977"/>
    </source>
</evidence>
<evidence type="ECO:0000256" key="2">
    <source>
        <dbReference type="PROSITE-ProRule" id="PRU00335"/>
    </source>
</evidence>
<feature type="DNA-binding region" description="H-T-H motif" evidence="2">
    <location>
        <begin position="40"/>
        <end position="59"/>
    </location>
</feature>
<feature type="domain" description="HTH tetR-type" evidence="3">
    <location>
        <begin position="17"/>
        <end position="77"/>
    </location>
</feature>
<protein>
    <submittedName>
        <fullName evidence="4">AcrR family transcriptional regulator</fullName>
    </submittedName>
</protein>
<dbReference type="GO" id="GO:0003677">
    <property type="term" value="F:DNA binding"/>
    <property type="evidence" value="ECO:0007669"/>
    <property type="project" value="UniProtKB-UniRule"/>
</dbReference>
<dbReference type="PROSITE" id="PS50977">
    <property type="entry name" value="HTH_TETR_2"/>
    <property type="match status" value="1"/>
</dbReference>
<proteinExistence type="predicted"/>
<sequence>MTSTPDLHEGRVARRKRRVRDALIDAARRIMSEKGVDAATMLEIAERADVGAGTIYNYFRSKDDLAVAVLEEMMHDLALRIENVTNTFDDPAQVYAYGVRMVLETATGDIRWRQLLNRSEVIADAIFRRMGPFAIRDLRQASEAGRFSVGDPDLVWKMSTHAIVGISLTITTGNLPEKKLHEAVVALLCMTGIGTEAARELASRHHPALTPED</sequence>
<dbReference type="Pfam" id="PF21306">
    <property type="entry name" value="TetR_C_40"/>
    <property type="match status" value="1"/>
</dbReference>
<keyword evidence="5" id="KW-1185">Reference proteome</keyword>
<dbReference type="Pfam" id="PF00440">
    <property type="entry name" value="TetR_N"/>
    <property type="match status" value="1"/>
</dbReference>